<proteinExistence type="predicted"/>
<evidence type="ECO:0000313" key="2">
    <source>
        <dbReference type="EMBL" id="GAU49579.1"/>
    </source>
</evidence>
<evidence type="ECO:0000256" key="1">
    <source>
        <dbReference type="SAM" id="MobiDB-lite"/>
    </source>
</evidence>
<name>A0A2Z6PQV9_TRISU</name>
<reference evidence="3" key="1">
    <citation type="journal article" date="2017" name="Front. Plant Sci.">
        <title>Climate Clever Clovers: New Paradigm to Reduce the Environmental Footprint of Ruminants by Breeding Low Methanogenic Forages Utilizing Haplotype Variation.</title>
        <authorList>
            <person name="Kaur P."/>
            <person name="Appels R."/>
            <person name="Bayer P.E."/>
            <person name="Keeble-Gagnere G."/>
            <person name="Wang J."/>
            <person name="Hirakawa H."/>
            <person name="Shirasawa K."/>
            <person name="Vercoe P."/>
            <person name="Stefanova K."/>
            <person name="Durmic Z."/>
            <person name="Nichols P."/>
            <person name="Revell C."/>
            <person name="Isobe S.N."/>
            <person name="Edwards D."/>
            <person name="Erskine W."/>
        </authorList>
    </citation>
    <scope>NUCLEOTIDE SEQUENCE [LARGE SCALE GENOMIC DNA]</scope>
    <source>
        <strain evidence="3">cv. Daliak</strain>
    </source>
</reference>
<evidence type="ECO:0000313" key="3">
    <source>
        <dbReference type="Proteomes" id="UP000242715"/>
    </source>
</evidence>
<gene>
    <name evidence="2" type="ORF">TSUD_179930</name>
</gene>
<feature type="region of interest" description="Disordered" evidence="1">
    <location>
        <begin position="1"/>
        <end position="24"/>
    </location>
</feature>
<dbReference type="Proteomes" id="UP000242715">
    <property type="component" value="Unassembled WGS sequence"/>
</dbReference>
<dbReference type="EMBL" id="DF974588">
    <property type="protein sequence ID" value="GAU49579.1"/>
    <property type="molecule type" value="Genomic_DNA"/>
</dbReference>
<sequence length="159" mass="17987">MEKEIENENPSADIGSKRKVEDFEKESNLDLLSAVSGEHRENILPCEGTTKISLPSLPSSFATIDSFCSSTNASATNVINEQLVFEGNFNFDFLGHSTRPAKRSRFETDMAQMRKDLDSVIKGMVMQNNMMMHMMLDFKTLREWLTTEVCPHLHINSPP</sequence>
<keyword evidence="3" id="KW-1185">Reference proteome</keyword>
<protein>
    <submittedName>
        <fullName evidence="2">Uncharacterized protein</fullName>
    </submittedName>
</protein>
<dbReference type="AlphaFoldDB" id="A0A2Z6PQV9"/>
<accession>A0A2Z6PQV9</accession>
<dbReference type="OrthoDB" id="10563286at2759"/>
<feature type="compositionally biased region" description="Basic and acidic residues" evidence="1">
    <location>
        <begin position="15"/>
        <end position="24"/>
    </location>
</feature>
<organism evidence="2 3">
    <name type="scientific">Trifolium subterraneum</name>
    <name type="common">Subterranean clover</name>
    <dbReference type="NCBI Taxonomy" id="3900"/>
    <lineage>
        <taxon>Eukaryota</taxon>
        <taxon>Viridiplantae</taxon>
        <taxon>Streptophyta</taxon>
        <taxon>Embryophyta</taxon>
        <taxon>Tracheophyta</taxon>
        <taxon>Spermatophyta</taxon>
        <taxon>Magnoliopsida</taxon>
        <taxon>eudicotyledons</taxon>
        <taxon>Gunneridae</taxon>
        <taxon>Pentapetalae</taxon>
        <taxon>rosids</taxon>
        <taxon>fabids</taxon>
        <taxon>Fabales</taxon>
        <taxon>Fabaceae</taxon>
        <taxon>Papilionoideae</taxon>
        <taxon>50 kb inversion clade</taxon>
        <taxon>NPAAA clade</taxon>
        <taxon>Hologalegina</taxon>
        <taxon>IRL clade</taxon>
        <taxon>Trifolieae</taxon>
        <taxon>Trifolium</taxon>
    </lineage>
</organism>